<dbReference type="OrthoDB" id="2325716at2759"/>
<dbReference type="PANTHER" id="PTHR19860">
    <property type="entry name" value="DDB1- AND CUL4-ASSOCIATED FACTOR 12-RELATED"/>
    <property type="match status" value="1"/>
</dbReference>
<dbReference type="Proteomes" id="UP000663829">
    <property type="component" value="Unassembled WGS sequence"/>
</dbReference>
<reference evidence="2" key="1">
    <citation type="submission" date="2021-02" db="EMBL/GenBank/DDBJ databases">
        <authorList>
            <person name="Nowell W R."/>
        </authorList>
    </citation>
    <scope>NUCLEOTIDE SEQUENCE</scope>
</reference>
<dbReference type="EMBL" id="CAJOBC010000352">
    <property type="protein sequence ID" value="CAF3575509.1"/>
    <property type="molecule type" value="Genomic_DNA"/>
</dbReference>
<evidence type="ECO:0000313" key="3">
    <source>
        <dbReference type="EMBL" id="CAF3575509.1"/>
    </source>
</evidence>
<gene>
    <name evidence="2" type="ORF">GPM918_LOCUS3014</name>
    <name evidence="3" type="ORF">SRO942_LOCUS3014</name>
</gene>
<evidence type="ECO:0000256" key="1">
    <source>
        <dbReference type="ARBA" id="ARBA00022737"/>
    </source>
</evidence>
<dbReference type="GO" id="GO:0080008">
    <property type="term" value="C:Cul4-RING E3 ubiquitin ligase complex"/>
    <property type="evidence" value="ECO:0007669"/>
    <property type="project" value="TreeGrafter"/>
</dbReference>
<dbReference type="AlphaFoldDB" id="A0A813S5P2"/>
<dbReference type="EMBL" id="CAJNOQ010000352">
    <property type="protein sequence ID" value="CAF0791312.1"/>
    <property type="molecule type" value="Genomic_DNA"/>
</dbReference>
<feature type="non-terminal residue" evidence="2">
    <location>
        <position position="1"/>
    </location>
</feature>
<evidence type="ECO:0000313" key="2">
    <source>
        <dbReference type="EMBL" id="CAF0791312.1"/>
    </source>
</evidence>
<dbReference type="PANTHER" id="PTHR19860:SF42">
    <property type="entry name" value="RING-TYPE DOMAIN-CONTAINING PROTEIN"/>
    <property type="match status" value="1"/>
</dbReference>
<proteinExistence type="predicted"/>
<organism evidence="2 4">
    <name type="scientific">Didymodactylos carnosus</name>
    <dbReference type="NCBI Taxonomy" id="1234261"/>
    <lineage>
        <taxon>Eukaryota</taxon>
        <taxon>Metazoa</taxon>
        <taxon>Spiralia</taxon>
        <taxon>Gnathifera</taxon>
        <taxon>Rotifera</taxon>
        <taxon>Eurotatoria</taxon>
        <taxon>Bdelloidea</taxon>
        <taxon>Philodinida</taxon>
        <taxon>Philodinidae</taxon>
        <taxon>Didymodactylos</taxon>
    </lineage>
</organism>
<keyword evidence="4" id="KW-1185">Reference proteome</keyword>
<protein>
    <submittedName>
        <fullName evidence="2">Uncharacterized protein</fullName>
    </submittedName>
</protein>
<name>A0A813S5P2_9BILA</name>
<dbReference type="InterPro" id="IPR051191">
    <property type="entry name" value="DCAF12"/>
</dbReference>
<comment type="caution">
    <text evidence="2">The sequence shown here is derived from an EMBL/GenBank/DDBJ whole genome shotgun (WGS) entry which is preliminary data.</text>
</comment>
<sequence>KLEDEQFKILVENNGGQHPIYLSYICENLRQFGDYSLITEKLRQYPDTLNDFIDCLLTEIYQNDETHLVEIFFKLLIVSYVGILESDICNLLQFYLNKKKSDVELATTDSKQDVNQITWSILRRTVKTLLDTSWCIGYQVMILRHASLEQKLQHSLLKNEDEVRSLHALMAEFYQTKHSVKHFASLRIPYHLQQAHRFEQLVQYLRSPMSRPVGKIDRQMYLKTLRCKTMIMGPDGPMNQCAYLCSSCAMQFSLSPYTMAKSSCLLCGSMIIGGGHMPHLKNVARFCHKHGFVGYPGTIRCVVCKLTHQGPKKQNNMPSFLDPVPVHICFECSIGIQTCCAFEFDQK</sequence>
<dbReference type="Proteomes" id="UP000681722">
    <property type="component" value="Unassembled WGS sequence"/>
</dbReference>
<evidence type="ECO:0000313" key="4">
    <source>
        <dbReference type="Proteomes" id="UP000663829"/>
    </source>
</evidence>
<accession>A0A813S5P2</accession>
<keyword evidence="1" id="KW-0677">Repeat</keyword>